<dbReference type="EMBL" id="MHIB01000049">
    <property type="protein sequence ID" value="OGY42874.1"/>
    <property type="molecule type" value="Genomic_DNA"/>
</dbReference>
<comment type="similarity">
    <text evidence="1">Belongs to the thioredoxin family. DsbA subfamily.</text>
</comment>
<evidence type="ECO:0000256" key="1">
    <source>
        <dbReference type="ARBA" id="ARBA00005791"/>
    </source>
</evidence>
<keyword evidence="3" id="KW-0560">Oxidoreductase</keyword>
<proteinExistence type="inferred from homology"/>
<keyword evidence="7" id="KW-0812">Transmembrane</keyword>
<keyword evidence="7" id="KW-1133">Transmembrane helix</keyword>
<feature type="compositionally biased region" description="Polar residues" evidence="6">
    <location>
        <begin position="47"/>
        <end position="56"/>
    </location>
</feature>
<comment type="caution">
    <text evidence="9">The sequence shown here is derived from an EMBL/GenBank/DDBJ whole genome shotgun (WGS) entry which is preliminary data.</text>
</comment>
<reference evidence="9 10" key="1">
    <citation type="journal article" date="2016" name="Nat. Commun.">
        <title>Thousands of microbial genomes shed light on interconnected biogeochemical processes in an aquifer system.</title>
        <authorList>
            <person name="Anantharaman K."/>
            <person name="Brown C.T."/>
            <person name="Hug L.A."/>
            <person name="Sharon I."/>
            <person name="Castelle C.J."/>
            <person name="Probst A.J."/>
            <person name="Thomas B.C."/>
            <person name="Singh A."/>
            <person name="Wilkins M.J."/>
            <person name="Karaoz U."/>
            <person name="Brodie E.L."/>
            <person name="Williams K.H."/>
            <person name="Hubbard S.S."/>
            <person name="Banfield J.F."/>
        </authorList>
    </citation>
    <scope>NUCLEOTIDE SEQUENCE [LARGE SCALE GENOMIC DNA]</scope>
</reference>
<name>A0A1G1XSD9_9BACT</name>
<evidence type="ECO:0000256" key="4">
    <source>
        <dbReference type="ARBA" id="ARBA00023157"/>
    </source>
</evidence>
<keyword evidence="5" id="KW-0676">Redox-active center</keyword>
<keyword evidence="7" id="KW-0472">Membrane</keyword>
<keyword evidence="2" id="KW-0732">Signal</keyword>
<evidence type="ECO:0000256" key="6">
    <source>
        <dbReference type="SAM" id="MobiDB-lite"/>
    </source>
</evidence>
<evidence type="ECO:0000256" key="5">
    <source>
        <dbReference type="ARBA" id="ARBA00023284"/>
    </source>
</evidence>
<evidence type="ECO:0000259" key="8">
    <source>
        <dbReference type="PROSITE" id="PS51352"/>
    </source>
</evidence>
<dbReference type="PROSITE" id="PS51352">
    <property type="entry name" value="THIOREDOXIN_2"/>
    <property type="match status" value="1"/>
</dbReference>
<organism evidence="9 10">
    <name type="scientific">Candidatus Buchananbacteria bacterium RIFCSPHIGHO2_01_FULL_39_14</name>
    <dbReference type="NCBI Taxonomy" id="1797532"/>
    <lineage>
        <taxon>Bacteria</taxon>
        <taxon>Candidatus Buchananiibacteriota</taxon>
    </lineage>
</organism>
<feature type="domain" description="Thioredoxin" evidence="8">
    <location>
        <begin position="64"/>
        <end position="245"/>
    </location>
</feature>
<dbReference type="InterPro" id="IPR012336">
    <property type="entry name" value="Thioredoxin-like_fold"/>
</dbReference>
<evidence type="ECO:0000256" key="3">
    <source>
        <dbReference type="ARBA" id="ARBA00023002"/>
    </source>
</evidence>
<feature type="transmembrane region" description="Helical" evidence="7">
    <location>
        <begin position="15"/>
        <end position="35"/>
    </location>
</feature>
<dbReference type="InterPro" id="IPR013766">
    <property type="entry name" value="Thioredoxin_domain"/>
</dbReference>
<sequence>MSERNFFDMAPKQSLFFGLITGIAVMSLAANAYFLSGGQSLSSSKSANTGSQAAVNTNPTPTPAPTPEPGGDFSKVPAVTNNDHIRGDKNAKITMIEYSDFQCPFCQRHAPTMAKVLEDYQGKVRLVYRHFPLTSIHPQAQKSAEASECASEQGKFWEYHDLLFANQSALDITSLKSYAKQLSLNQGQFDQCLDSGKYTAKVNKGSAEAQASGITGTPGTWVGDQLVKGAYPYDTFKQIIDGLLK</sequence>
<feature type="region of interest" description="Disordered" evidence="6">
    <location>
        <begin position="45"/>
        <end position="76"/>
    </location>
</feature>
<dbReference type="AlphaFoldDB" id="A0A1G1XSD9"/>
<dbReference type="GO" id="GO:0016491">
    <property type="term" value="F:oxidoreductase activity"/>
    <property type="evidence" value="ECO:0007669"/>
    <property type="project" value="UniProtKB-KW"/>
</dbReference>
<dbReference type="SUPFAM" id="SSF52833">
    <property type="entry name" value="Thioredoxin-like"/>
    <property type="match status" value="1"/>
</dbReference>
<accession>A0A1G1XSD9</accession>
<dbReference type="PANTHER" id="PTHR13887:SF14">
    <property type="entry name" value="DISULFIDE BOND FORMATION PROTEIN D"/>
    <property type="match status" value="1"/>
</dbReference>
<dbReference type="Proteomes" id="UP000178930">
    <property type="component" value="Unassembled WGS sequence"/>
</dbReference>
<evidence type="ECO:0000256" key="7">
    <source>
        <dbReference type="SAM" id="Phobius"/>
    </source>
</evidence>
<dbReference type="InterPro" id="IPR036249">
    <property type="entry name" value="Thioredoxin-like_sf"/>
</dbReference>
<dbReference type="Gene3D" id="3.40.30.10">
    <property type="entry name" value="Glutaredoxin"/>
    <property type="match status" value="1"/>
</dbReference>
<dbReference type="Pfam" id="PF13462">
    <property type="entry name" value="Thioredoxin_4"/>
    <property type="match status" value="1"/>
</dbReference>
<keyword evidence="4" id="KW-1015">Disulfide bond</keyword>
<protein>
    <recommendedName>
        <fullName evidence="8">Thioredoxin domain-containing protein</fullName>
    </recommendedName>
</protein>
<gene>
    <name evidence="9" type="ORF">A2729_03090</name>
</gene>
<dbReference type="STRING" id="1797532.A2729_03090"/>
<dbReference type="PANTHER" id="PTHR13887">
    <property type="entry name" value="GLUTATHIONE S-TRANSFERASE KAPPA"/>
    <property type="match status" value="1"/>
</dbReference>
<evidence type="ECO:0000256" key="2">
    <source>
        <dbReference type="ARBA" id="ARBA00022729"/>
    </source>
</evidence>
<evidence type="ECO:0000313" key="10">
    <source>
        <dbReference type="Proteomes" id="UP000178930"/>
    </source>
</evidence>
<evidence type="ECO:0000313" key="9">
    <source>
        <dbReference type="EMBL" id="OGY42874.1"/>
    </source>
</evidence>